<dbReference type="RefSeq" id="WP_376733991.1">
    <property type="nucleotide sequence ID" value="NZ_JAYMRP010000020.1"/>
</dbReference>
<sequence length="137" mass="15539">RTIFIQPTAEAVHHQLDAVADMLGQQFPKVRQMLLDAKEDLTAFADFPISHWKKIQSSNPLERINREIKRRTDVVQVFPSPAALERLVTAVLSEMHDEWIAFPRRYLSEGSMTAIYAAEHTDRTTPALPNTPNTTDG</sequence>
<evidence type="ECO:0000313" key="8">
    <source>
        <dbReference type="Proteomes" id="UP001585080"/>
    </source>
</evidence>
<comment type="caution">
    <text evidence="7">The sequence shown here is derived from an EMBL/GenBank/DDBJ whole genome shotgun (WGS) entry which is preliminary data.</text>
</comment>
<comment type="function">
    <text evidence="1 6">Required for the transposition of the insertion element.</text>
</comment>
<gene>
    <name evidence="7" type="ORF">VSS16_21940</name>
</gene>
<evidence type="ECO:0000256" key="5">
    <source>
        <dbReference type="ARBA" id="ARBA00023172"/>
    </source>
</evidence>
<dbReference type="EMBL" id="JAYMRP010000020">
    <property type="protein sequence ID" value="MFB8775368.1"/>
    <property type="molecule type" value="Genomic_DNA"/>
</dbReference>
<accession>A0ABV5EFB9</accession>
<dbReference type="InterPro" id="IPR001207">
    <property type="entry name" value="Transposase_mutator"/>
</dbReference>
<dbReference type="Pfam" id="PF00872">
    <property type="entry name" value="Transposase_mut"/>
    <property type="match status" value="1"/>
</dbReference>
<keyword evidence="6" id="KW-0814">Transposable element</keyword>
<dbReference type="Proteomes" id="UP001585080">
    <property type="component" value="Unassembled WGS sequence"/>
</dbReference>
<evidence type="ECO:0000313" key="7">
    <source>
        <dbReference type="EMBL" id="MFB8775368.1"/>
    </source>
</evidence>
<evidence type="ECO:0000256" key="3">
    <source>
        <dbReference type="ARBA" id="ARBA00022578"/>
    </source>
</evidence>
<feature type="non-terminal residue" evidence="7">
    <location>
        <position position="1"/>
    </location>
</feature>
<proteinExistence type="inferred from homology"/>
<organism evidence="7 8">
    <name type="scientific">Streptomyces broussonetiae</name>
    <dbReference type="NCBI Taxonomy" id="2686304"/>
    <lineage>
        <taxon>Bacteria</taxon>
        <taxon>Bacillati</taxon>
        <taxon>Actinomycetota</taxon>
        <taxon>Actinomycetes</taxon>
        <taxon>Kitasatosporales</taxon>
        <taxon>Streptomycetaceae</taxon>
        <taxon>Streptomyces</taxon>
    </lineage>
</organism>
<comment type="similarity">
    <text evidence="2 6">Belongs to the transposase mutator family.</text>
</comment>
<keyword evidence="5 6" id="KW-0233">DNA recombination</keyword>
<evidence type="ECO:0000256" key="6">
    <source>
        <dbReference type="RuleBase" id="RU365089"/>
    </source>
</evidence>
<dbReference type="PANTHER" id="PTHR33217:SF7">
    <property type="entry name" value="TRANSPOSASE FOR INSERTION SEQUENCE ELEMENT IS1081"/>
    <property type="match status" value="1"/>
</dbReference>
<protein>
    <recommendedName>
        <fullName evidence="6">Mutator family transposase</fullName>
    </recommendedName>
</protein>
<name>A0ABV5EFB9_9ACTN</name>
<reference evidence="7 8" key="1">
    <citation type="submission" date="2024-01" db="EMBL/GenBank/DDBJ databases">
        <title>Genome mining of biosynthetic gene clusters to explore secondary metabolites of Streptomyces sp.</title>
        <authorList>
            <person name="Baig A."/>
            <person name="Ajitkumar Shintre N."/>
            <person name="Kumar H."/>
            <person name="Anbarasu A."/>
            <person name="Ramaiah S."/>
        </authorList>
    </citation>
    <scope>NUCLEOTIDE SEQUENCE [LARGE SCALE GENOMIC DNA]</scope>
    <source>
        <strain evidence="7 8">A57</strain>
    </source>
</reference>
<keyword evidence="8" id="KW-1185">Reference proteome</keyword>
<keyword evidence="3 6" id="KW-0815">Transposition</keyword>
<evidence type="ECO:0000256" key="4">
    <source>
        <dbReference type="ARBA" id="ARBA00023125"/>
    </source>
</evidence>
<evidence type="ECO:0000256" key="1">
    <source>
        <dbReference type="ARBA" id="ARBA00002190"/>
    </source>
</evidence>
<evidence type="ECO:0000256" key="2">
    <source>
        <dbReference type="ARBA" id="ARBA00010961"/>
    </source>
</evidence>
<keyword evidence="4 6" id="KW-0238">DNA-binding</keyword>
<dbReference type="PANTHER" id="PTHR33217">
    <property type="entry name" value="TRANSPOSASE FOR INSERTION SEQUENCE ELEMENT IS1081"/>
    <property type="match status" value="1"/>
</dbReference>